<keyword evidence="2" id="KW-1185">Reference proteome</keyword>
<dbReference type="Gramene" id="OBART08G13610.1">
    <property type="protein sequence ID" value="OBART08G13610.1"/>
    <property type="gene ID" value="OBART08G13610"/>
</dbReference>
<dbReference type="Proteomes" id="UP000026960">
    <property type="component" value="Chromosome 8"/>
</dbReference>
<dbReference type="EnsemblPlants" id="OBART08G13610.1">
    <property type="protein sequence ID" value="OBART08G13610.1"/>
    <property type="gene ID" value="OBART08G13610"/>
</dbReference>
<name>A0A0D3GZX4_9ORYZ</name>
<accession>A0A0D3GZX4</accession>
<evidence type="ECO:0000313" key="1">
    <source>
        <dbReference type="EnsemblPlants" id="OBART08G13610.1"/>
    </source>
</evidence>
<dbReference type="HOGENOM" id="CLU_3435160_0_0_1"/>
<proteinExistence type="predicted"/>
<sequence>MAELIVEGPRSNAT</sequence>
<reference evidence="1" key="2">
    <citation type="submission" date="2015-03" db="UniProtKB">
        <authorList>
            <consortium name="EnsemblPlants"/>
        </authorList>
    </citation>
    <scope>IDENTIFICATION</scope>
</reference>
<organism evidence="1">
    <name type="scientific">Oryza barthii</name>
    <dbReference type="NCBI Taxonomy" id="65489"/>
    <lineage>
        <taxon>Eukaryota</taxon>
        <taxon>Viridiplantae</taxon>
        <taxon>Streptophyta</taxon>
        <taxon>Embryophyta</taxon>
        <taxon>Tracheophyta</taxon>
        <taxon>Spermatophyta</taxon>
        <taxon>Magnoliopsida</taxon>
        <taxon>Liliopsida</taxon>
        <taxon>Poales</taxon>
        <taxon>Poaceae</taxon>
        <taxon>BOP clade</taxon>
        <taxon>Oryzoideae</taxon>
        <taxon>Oryzeae</taxon>
        <taxon>Oryzinae</taxon>
        <taxon>Oryza</taxon>
    </lineage>
</organism>
<evidence type="ECO:0000313" key="2">
    <source>
        <dbReference type="Proteomes" id="UP000026960"/>
    </source>
</evidence>
<protein>
    <submittedName>
        <fullName evidence="1">Uncharacterized protein</fullName>
    </submittedName>
</protein>
<reference evidence="1" key="1">
    <citation type="journal article" date="2009" name="Rice">
        <title>De Novo Next Generation Sequencing of Plant Genomes.</title>
        <authorList>
            <person name="Rounsley S."/>
            <person name="Marri P.R."/>
            <person name="Yu Y."/>
            <person name="He R."/>
            <person name="Sisneros N."/>
            <person name="Goicoechea J.L."/>
            <person name="Lee S.J."/>
            <person name="Angelova A."/>
            <person name="Kudrna D."/>
            <person name="Luo M."/>
            <person name="Affourtit J."/>
            <person name="Desany B."/>
            <person name="Knight J."/>
            <person name="Niazi F."/>
            <person name="Egholm M."/>
            <person name="Wing R.A."/>
        </authorList>
    </citation>
    <scope>NUCLEOTIDE SEQUENCE [LARGE SCALE GENOMIC DNA]</scope>
    <source>
        <strain evidence="1">cv. IRGC 105608</strain>
    </source>
</reference>